<accession>A0A0J1K890</accession>
<dbReference type="InterPro" id="IPR010662">
    <property type="entry name" value="RBBP9/YdeN"/>
</dbReference>
<evidence type="ECO:0000313" key="1">
    <source>
        <dbReference type="EMBL" id="KLV10567.1"/>
    </source>
</evidence>
<name>A0A0J1K890_9GAMM</name>
<dbReference type="Pfam" id="PF06821">
    <property type="entry name" value="Ser_hydrolase"/>
    <property type="match status" value="1"/>
</dbReference>
<evidence type="ECO:0000313" key="2">
    <source>
        <dbReference type="Proteomes" id="UP000035909"/>
    </source>
</evidence>
<dbReference type="EMBL" id="LDOU01000006">
    <property type="protein sequence ID" value="KLV10567.1"/>
    <property type="molecule type" value="Genomic_DNA"/>
</dbReference>
<dbReference type="Gene3D" id="3.40.50.1820">
    <property type="entry name" value="alpha/beta hydrolase"/>
    <property type="match status" value="1"/>
</dbReference>
<keyword evidence="2" id="KW-1185">Reference proteome</keyword>
<dbReference type="SUPFAM" id="SSF53474">
    <property type="entry name" value="alpha/beta-Hydrolases"/>
    <property type="match status" value="1"/>
</dbReference>
<evidence type="ECO:0008006" key="3">
    <source>
        <dbReference type="Google" id="ProtNLM"/>
    </source>
</evidence>
<dbReference type="RefSeq" id="WP_047884732.1">
    <property type="nucleotide sequence ID" value="NZ_LDOU01000006.1"/>
</dbReference>
<sequence length="191" mass="20889">MKGKILIVPGYKGSPAGHWQTWLEGHYPNSDRLKSVNVNQPILSTWSEEIERFLVQQNEPVTLVAHSFGCLAAAHAIAKHKRQVNAALLVAPASPHRFTEQGHITHYPTSPSISESLPGSPLGVTGLIMASQNDPWLAYPDAHELAVRWGVRFHNAGYVGHINIESGHGPYPKIKSLLDNLITTTETAAIK</sequence>
<dbReference type="AlphaFoldDB" id="A0A0J1K890"/>
<dbReference type="Proteomes" id="UP000035909">
    <property type="component" value="Unassembled WGS sequence"/>
</dbReference>
<dbReference type="PATRIC" id="fig|320778.3.peg.1857"/>
<reference evidence="1 2" key="1">
    <citation type="submission" date="2015-05" db="EMBL/GenBank/DDBJ databases">
        <title>Photobacterium galathea sp. nov.</title>
        <authorList>
            <person name="Machado H."/>
            <person name="Gram L."/>
        </authorList>
    </citation>
    <scope>NUCLEOTIDE SEQUENCE [LARGE SCALE GENOMIC DNA]</scope>
    <source>
        <strain evidence="1 2">DSM 22954</strain>
    </source>
</reference>
<dbReference type="InterPro" id="IPR029058">
    <property type="entry name" value="AB_hydrolase_fold"/>
</dbReference>
<dbReference type="OrthoDB" id="9804993at2"/>
<dbReference type="STRING" id="320778.ABT57_08565"/>
<dbReference type="GO" id="GO:0016787">
    <property type="term" value="F:hydrolase activity"/>
    <property type="evidence" value="ECO:0007669"/>
    <property type="project" value="InterPro"/>
</dbReference>
<comment type="caution">
    <text evidence="1">The sequence shown here is derived from an EMBL/GenBank/DDBJ whole genome shotgun (WGS) entry which is preliminary data.</text>
</comment>
<proteinExistence type="predicted"/>
<organism evidence="1 2">
    <name type="scientific">Photobacterium ganghwense</name>
    <dbReference type="NCBI Taxonomy" id="320778"/>
    <lineage>
        <taxon>Bacteria</taxon>
        <taxon>Pseudomonadati</taxon>
        <taxon>Pseudomonadota</taxon>
        <taxon>Gammaproteobacteria</taxon>
        <taxon>Vibrionales</taxon>
        <taxon>Vibrionaceae</taxon>
        <taxon>Photobacterium</taxon>
    </lineage>
</organism>
<protein>
    <recommendedName>
        <fullName evidence="3">Alpha/beta hydrolase</fullName>
    </recommendedName>
</protein>
<gene>
    <name evidence="1" type="ORF">ABT57_08565</name>
</gene>